<proteinExistence type="predicted"/>
<accession>A0ABQ3UGA3</accession>
<gene>
    <name evidence="1" type="ORF">KSB_02170</name>
</gene>
<evidence type="ECO:0000313" key="2">
    <source>
        <dbReference type="Proteomes" id="UP000654345"/>
    </source>
</evidence>
<dbReference type="RefSeq" id="WP_201368718.1">
    <property type="nucleotide sequence ID" value="NZ_BNJG01000001.1"/>
</dbReference>
<reference evidence="1 2" key="1">
    <citation type="journal article" date="2021" name="Int. J. Syst. Evol. Microbiol.">
        <title>Reticulibacter mediterranei gen. nov., sp. nov., within the new family Reticulibacteraceae fam. nov., and Ktedonospora formicarum gen. nov., sp. nov., Ktedonobacter robiniae sp. nov., Dictyobacter formicarum sp. nov. and Dictyobacter arantiisoli sp. nov., belonging to the class Ktedonobacteria.</title>
        <authorList>
            <person name="Yabe S."/>
            <person name="Zheng Y."/>
            <person name="Wang C.M."/>
            <person name="Sakai Y."/>
            <person name="Abe K."/>
            <person name="Yokota A."/>
            <person name="Donadio S."/>
            <person name="Cavaletti L."/>
            <person name="Monciardini P."/>
        </authorList>
    </citation>
    <scope>NUCLEOTIDE SEQUENCE [LARGE SCALE GENOMIC DNA]</scope>
    <source>
        <strain evidence="1 2">SOSP1-30</strain>
    </source>
</reference>
<keyword evidence="2" id="KW-1185">Reference proteome</keyword>
<dbReference type="EMBL" id="BNJG01000001">
    <property type="protein sequence ID" value="GHO51742.1"/>
    <property type="molecule type" value="Genomic_DNA"/>
</dbReference>
<protein>
    <submittedName>
        <fullName evidence="1">Uncharacterized protein</fullName>
    </submittedName>
</protein>
<evidence type="ECO:0000313" key="1">
    <source>
        <dbReference type="EMBL" id="GHO51742.1"/>
    </source>
</evidence>
<organism evidence="1 2">
    <name type="scientific">Ktedonobacter robiniae</name>
    <dbReference type="NCBI Taxonomy" id="2778365"/>
    <lineage>
        <taxon>Bacteria</taxon>
        <taxon>Bacillati</taxon>
        <taxon>Chloroflexota</taxon>
        <taxon>Ktedonobacteria</taxon>
        <taxon>Ktedonobacterales</taxon>
        <taxon>Ktedonobacteraceae</taxon>
        <taxon>Ktedonobacter</taxon>
    </lineage>
</organism>
<name>A0ABQ3UGA3_9CHLR</name>
<sequence>MTVNLKLLTAQTVVMCGFRSGPLSGDEPNRKTWDKVFENRGLLAWFDKSDPPSQHGVEVSIG</sequence>
<comment type="caution">
    <text evidence="1">The sequence shown here is derived from an EMBL/GenBank/DDBJ whole genome shotgun (WGS) entry which is preliminary data.</text>
</comment>
<dbReference type="Proteomes" id="UP000654345">
    <property type="component" value="Unassembled WGS sequence"/>
</dbReference>